<dbReference type="AlphaFoldDB" id="A0A8X9AB56"/>
<dbReference type="EMBL" id="PNBA02000001">
    <property type="protein sequence ID" value="KAG6435777.1"/>
    <property type="molecule type" value="Genomic_DNA"/>
</dbReference>
<name>A0A8X9AB56_SALSN</name>
<dbReference type="PANTHER" id="PTHR32002">
    <property type="entry name" value="PROTEIN NLP8"/>
    <property type="match status" value="1"/>
</dbReference>
<sequence>MDEVYEERERVLSIIRGGEESYSSITDFKQNLGEEVLAHEKLEKGWVLYEKSELTWHCLYLIPIPINATYKQMQQAEADIAEVLELAMATIHPTTISVSATGLDPLYQPILYKMLMVIILKSVSVIFVSGKQLVEEYVRRDAIECELIDSFSSMESYKQNLWELNITTYLKTVDSCLKPSSTGTDKGWVFCLPATQSGIASFRKQCKENYYFVDYQAKQDELRPPGRVFRFKHPEISPDLFFYTRQEFPIRNFAMLCCNHGYLALPVFDDEGIGSDKLVGVLEFLGFYYCDLPIIRELMEAALLSSTHIDFHPRFLANESVKIQFTGFMSKPEKGLLECSYTGNLLYVMEFFLYQCPATQRDADSVQDMLPSTSSFLPLENVTQINTGSADKVIVEVKYNDDFIKFELSLPLLGLAKLTEEVATSLNIHG</sequence>
<gene>
    <name evidence="1" type="ORF">SASPL_100652</name>
</gene>
<reference evidence="1" key="1">
    <citation type="submission" date="2018-01" db="EMBL/GenBank/DDBJ databases">
        <authorList>
            <person name="Mao J.F."/>
        </authorList>
    </citation>
    <scope>NUCLEOTIDE SEQUENCE</scope>
    <source>
        <strain evidence="1">Huo1</strain>
        <tissue evidence="1">Leaf</tissue>
    </source>
</reference>
<keyword evidence="2" id="KW-1185">Reference proteome</keyword>
<organism evidence="1">
    <name type="scientific">Salvia splendens</name>
    <name type="common">Scarlet sage</name>
    <dbReference type="NCBI Taxonomy" id="180675"/>
    <lineage>
        <taxon>Eukaryota</taxon>
        <taxon>Viridiplantae</taxon>
        <taxon>Streptophyta</taxon>
        <taxon>Embryophyta</taxon>
        <taxon>Tracheophyta</taxon>
        <taxon>Spermatophyta</taxon>
        <taxon>Magnoliopsida</taxon>
        <taxon>eudicotyledons</taxon>
        <taxon>Gunneridae</taxon>
        <taxon>Pentapetalae</taxon>
        <taxon>asterids</taxon>
        <taxon>lamiids</taxon>
        <taxon>Lamiales</taxon>
        <taxon>Lamiaceae</taxon>
        <taxon>Nepetoideae</taxon>
        <taxon>Mentheae</taxon>
        <taxon>Salviinae</taxon>
        <taxon>Salvia</taxon>
        <taxon>Salvia subgen. Calosphace</taxon>
        <taxon>core Calosphace</taxon>
    </lineage>
</organism>
<dbReference type="PANTHER" id="PTHR32002:SF35">
    <property type="entry name" value="PROTEIN NLP6"/>
    <property type="match status" value="1"/>
</dbReference>
<protein>
    <submittedName>
        <fullName evidence="1">Uncharacterized protein</fullName>
    </submittedName>
</protein>
<dbReference type="InterPro" id="IPR045012">
    <property type="entry name" value="NLP"/>
</dbReference>
<reference evidence="1" key="2">
    <citation type="submission" date="2020-08" db="EMBL/GenBank/DDBJ databases">
        <title>Plant Genome Project.</title>
        <authorList>
            <person name="Zhang R.-G."/>
        </authorList>
    </citation>
    <scope>NUCLEOTIDE SEQUENCE</scope>
    <source>
        <strain evidence="1">Huo1</strain>
        <tissue evidence="1">Leaf</tissue>
    </source>
</reference>
<evidence type="ECO:0000313" key="2">
    <source>
        <dbReference type="Proteomes" id="UP000298416"/>
    </source>
</evidence>
<accession>A0A8X9AB56</accession>
<dbReference type="GO" id="GO:0003700">
    <property type="term" value="F:DNA-binding transcription factor activity"/>
    <property type="evidence" value="ECO:0007669"/>
    <property type="project" value="InterPro"/>
</dbReference>
<evidence type="ECO:0000313" key="1">
    <source>
        <dbReference type="EMBL" id="KAG6435777.1"/>
    </source>
</evidence>
<comment type="caution">
    <text evidence="1">The sequence shown here is derived from an EMBL/GenBank/DDBJ whole genome shotgun (WGS) entry which is preliminary data.</text>
</comment>
<proteinExistence type="predicted"/>
<dbReference type="Proteomes" id="UP000298416">
    <property type="component" value="Unassembled WGS sequence"/>
</dbReference>